<dbReference type="PANTHER" id="PTHR13847">
    <property type="entry name" value="SARCOSINE DEHYDROGENASE-RELATED"/>
    <property type="match status" value="1"/>
</dbReference>
<reference evidence="2 3" key="1">
    <citation type="submission" date="2023-09" db="EMBL/GenBank/DDBJ databases">
        <authorList>
            <person name="Rey-Velasco X."/>
        </authorList>
    </citation>
    <scope>NUCLEOTIDE SEQUENCE [LARGE SCALE GENOMIC DNA]</scope>
    <source>
        <strain evidence="2 3">F394</strain>
    </source>
</reference>
<evidence type="ECO:0000259" key="1">
    <source>
        <dbReference type="Pfam" id="PF01266"/>
    </source>
</evidence>
<keyword evidence="3" id="KW-1185">Reference proteome</keyword>
<dbReference type="GO" id="GO:0016491">
    <property type="term" value="F:oxidoreductase activity"/>
    <property type="evidence" value="ECO:0007669"/>
    <property type="project" value="UniProtKB-KW"/>
</dbReference>
<dbReference type="PROSITE" id="PS51257">
    <property type="entry name" value="PROKAR_LIPOPROTEIN"/>
    <property type="match status" value="1"/>
</dbReference>
<name>A0ABU3BTX7_9BACT</name>
<protein>
    <submittedName>
        <fullName evidence="2">FAD-binding oxidoreductase</fullName>
        <ecNumber evidence="2">1.-.-.-</ecNumber>
    </submittedName>
</protein>
<dbReference type="EMBL" id="JAVRHT010000036">
    <property type="protein sequence ID" value="MDT0632741.1"/>
    <property type="molecule type" value="Genomic_DNA"/>
</dbReference>
<proteinExistence type="predicted"/>
<dbReference type="Gene3D" id="3.50.50.60">
    <property type="entry name" value="FAD/NAD(P)-binding domain"/>
    <property type="match status" value="1"/>
</dbReference>
<dbReference type="InterPro" id="IPR006076">
    <property type="entry name" value="FAD-dep_OxRdtase"/>
</dbReference>
<dbReference type="PANTHER" id="PTHR13847:SF261">
    <property type="entry name" value="FAD-DEPENDENT OXIDOREDUCTASE FAMILY PROTEIN"/>
    <property type="match status" value="1"/>
</dbReference>
<comment type="caution">
    <text evidence="2">The sequence shown here is derived from an EMBL/GenBank/DDBJ whole genome shotgun (WGS) entry which is preliminary data.</text>
</comment>
<gene>
    <name evidence="2" type="ORF">RM540_13350</name>
</gene>
<dbReference type="RefSeq" id="WP_311664923.1">
    <property type="nucleotide sequence ID" value="NZ_JAVRHT010000036.1"/>
</dbReference>
<feature type="domain" description="FAD dependent oxidoreductase" evidence="1">
    <location>
        <begin position="8"/>
        <end position="360"/>
    </location>
</feature>
<evidence type="ECO:0000313" key="3">
    <source>
        <dbReference type="Proteomes" id="UP001267426"/>
    </source>
</evidence>
<dbReference type="SUPFAM" id="SSF51905">
    <property type="entry name" value="FAD/NAD(P)-binding domain"/>
    <property type="match status" value="1"/>
</dbReference>
<dbReference type="Proteomes" id="UP001267426">
    <property type="component" value="Unassembled WGS sequence"/>
</dbReference>
<keyword evidence="2" id="KW-0560">Oxidoreductase</keyword>
<evidence type="ECO:0000313" key="2">
    <source>
        <dbReference type="EMBL" id="MDT0632741.1"/>
    </source>
</evidence>
<dbReference type="Pfam" id="PF01266">
    <property type="entry name" value="DAO"/>
    <property type="match status" value="1"/>
</dbReference>
<sequence>MPLPARTDVVVAGAGLAGACAALVLSRSRRVMVVGDGRPGASGAAAGLVNPFMGRKAKPAWRMDEALRALGTLLDDAGAGALVSRTGVVRPAAAPSQAATFQERAAEHAGALEWLSPAAAAERFPAVAAPLGALVVGRGGHVEVGALAAAFVRAAEARGAARARARLLGWRSEPGGPDADGVASPSPPGVVVQTDAGDVRARHLVLCLGDGARHLPALAALGLHRVKGQTVRLERPDALPPGHPAVAGRGYVVPQADAGGPDAGGPDAGGVVVGATFEHAFESDAPDPALDAGLVAQAAALVPALGGAAVLGRRAGVRLTVPAAVAPGRLPLAGPLTGCVWVFTGLGAKGLMTAPLLALALPDALDGRPARDPTLWRLPPAVAAALGRTGRGGTS</sequence>
<dbReference type="EC" id="1.-.-.-" evidence="2"/>
<organism evidence="2 3">
    <name type="scientific">Rubrivirga litoralis</name>
    <dbReference type="NCBI Taxonomy" id="3075598"/>
    <lineage>
        <taxon>Bacteria</taxon>
        <taxon>Pseudomonadati</taxon>
        <taxon>Rhodothermota</taxon>
        <taxon>Rhodothermia</taxon>
        <taxon>Rhodothermales</taxon>
        <taxon>Rubricoccaceae</taxon>
        <taxon>Rubrivirga</taxon>
    </lineage>
</organism>
<accession>A0ABU3BTX7</accession>
<dbReference type="InterPro" id="IPR036188">
    <property type="entry name" value="FAD/NAD-bd_sf"/>
</dbReference>
<dbReference type="Gene3D" id="3.30.9.10">
    <property type="entry name" value="D-Amino Acid Oxidase, subunit A, domain 2"/>
    <property type="match status" value="1"/>
</dbReference>